<feature type="domain" description="Peptidoglycan binding-like" evidence="1">
    <location>
        <begin position="16"/>
        <end position="74"/>
    </location>
</feature>
<reference evidence="2 3" key="1">
    <citation type="submission" date="2017-08" db="EMBL/GenBank/DDBJ databases">
        <title>Draft genome sequence of filamentous cyanobacterium Calothrix elsteri CCALA 953.</title>
        <authorList>
            <person name="Gagunashvili A.N."/>
            <person name="Elster J."/>
            <person name="Andresson O.S."/>
        </authorList>
    </citation>
    <scope>NUCLEOTIDE SEQUENCE [LARGE SCALE GENOMIC DNA]</scope>
    <source>
        <strain evidence="2 3">CCALA 953</strain>
    </source>
</reference>
<feature type="domain" description="Peptidoglycan binding-like" evidence="1">
    <location>
        <begin position="90"/>
        <end position="146"/>
    </location>
</feature>
<dbReference type="InterPro" id="IPR036365">
    <property type="entry name" value="PGBD-like_sf"/>
</dbReference>
<keyword evidence="3" id="KW-1185">Reference proteome</keyword>
<proteinExistence type="predicted"/>
<dbReference type="OrthoDB" id="511527at2"/>
<evidence type="ECO:0000259" key="1">
    <source>
        <dbReference type="Pfam" id="PF01471"/>
    </source>
</evidence>
<protein>
    <submittedName>
        <fullName evidence="2">Peptidoglycan-binding protein</fullName>
    </submittedName>
</protein>
<accession>A0A2A2TL38</accession>
<evidence type="ECO:0000313" key="2">
    <source>
        <dbReference type="EMBL" id="PAX57979.1"/>
    </source>
</evidence>
<dbReference type="InterPro" id="IPR002477">
    <property type="entry name" value="Peptidoglycan-bd-like"/>
</dbReference>
<dbReference type="SUPFAM" id="SSF47090">
    <property type="entry name" value="PGBD-like"/>
    <property type="match status" value="2"/>
</dbReference>
<dbReference type="Proteomes" id="UP000218238">
    <property type="component" value="Unassembled WGS sequence"/>
</dbReference>
<dbReference type="InterPro" id="IPR036366">
    <property type="entry name" value="PGBDSf"/>
</dbReference>
<dbReference type="EMBL" id="NTFS01000066">
    <property type="protein sequence ID" value="PAX57979.1"/>
    <property type="molecule type" value="Genomic_DNA"/>
</dbReference>
<gene>
    <name evidence="2" type="ORF">CK510_08530</name>
</gene>
<dbReference type="RefSeq" id="WP_095721294.1">
    <property type="nucleotide sequence ID" value="NZ_NTFS01000066.1"/>
</dbReference>
<sequence>MQATTTNDPTLKLGASGAKVKELQELLNKRVPKSNAVNLDGVFGAKTEVAVKTVQYQFLLKRDGIAGSLTWKSLRANAPIDKPTLKRGDNGEQVSIVQEVLKNGGYYKGRIDGDFGAGTDTAVKALQKDKKLKVDGVIGQITWKALSDLATFLTVD</sequence>
<organism evidence="2 3">
    <name type="scientific">Brunnivagina elsteri CCALA 953</name>
    <dbReference type="NCBI Taxonomy" id="987040"/>
    <lineage>
        <taxon>Bacteria</taxon>
        <taxon>Bacillati</taxon>
        <taxon>Cyanobacteriota</taxon>
        <taxon>Cyanophyceae</taxon>
        <taxon>Nostocales</taxon>
        <taxon>Calotrichaceae</taxon>
        <taxon>Brunnivagina</taxon>
    </lineage>
</organism>
<name>A0A2A2TL38_9CYAN</name>
<evidence type="ECO:0000313" key="3">
    <source>
        <dbReference type="Proteomes" id="UP000218238"/>
    </source>
</evidence>
<dbReference type="AlphaFoldDB" id="A0A2A2TL38"/>
<dbReference type="Gene3D" id="1.10.101.10">
    <property type="entry name" value="PGBD-like superfamily/PGBD"/>
    <property type="match status" value="2"/>
</dbReference>
<comment type="caution">
    <text evidence="2">The sequence shown here is derived from an EMBL/GenBank/DDBJ whole genome shotgun (WGS) entry which is preliminary data.</text>
</comment>
<dbReference type="Pfam" id="PF01471">
    <property type="entry name" value="PG_binding_1"/>
    <property type="match status" value="2"/>
</dbReference>